<dbReference type="RefSeq" id="WP_095133573.1">
    <property type="nucleotide sequence ID" value="NZ_NIBG01000007.1"/>
</dbReference>
<comment type="caution">
    <text evidence="3">The sequence shown here is derived from an EMBL/GenBank/DDBJ whole genome shotgun (WGS) entry which is preliminary data.</text>
</comment>
<accession>A0A267MJ03</accession>
<gene>
    <name evidence="3" type="ORF">CCE28_10185</name>
</gene>
<protein>
    <recommendedName>
        <fullName evidence="5">Glycosyltransferase 2-like domain-containing protein</fullName>
    </recommendedName>
</protein>
<dbReference type="InterPro" id="IPR055259">
    <property type="entry name" value="YkvP/CgeB_Glyco_trans-like"/>
</dbReference>
<reference evidence="3 4" key="1">
    <citation type="submission" date="2017-06" db="EMBL/GenBank/DDBJ databases">
        <title>Draft genome sequence of anaerobic fermentative bacterium Anaeromicrobium sediminis DY2726D isolated from West Pacific Ocean sediments.</title>
        <authorList>
            <person name="Zeng X."/>
        </authorList>
    </citation>
    <scope>NUCLEOTIDE SEQUENCE [LARGE SCALE GENOMIC DNA]</scope>
    <source>
        <strain evidence="3 4">DY2726D</strain>
    </source>
</reference>
<name>A0A267MJ03_9FIRM</name>
<keyword evidence="4" id="KW-1185">Reference proteome</keyword>
<dbReference type="SUPFAM" id="SSF53756">
    <property type="entry name" value="UDP-Glycosyltransferase/glycogen phosphorylase"/>
    <property type="match status" value="1"/>
</dbReference>
<dbReference type="SUPFAM" id="SSF53448">
    <property type="entry name" value="Nucleotide-diphospho-sugar transferases"/>
    <property type="match status" value="1"/>
</dbReference>
<dbReference type="AlphaFoldDB" id="A0A267MJ03"/>
<dbReference type="Gene3D" id="3.40.50.2000">
    <property type="entry name" value="Glycogen Phosphorylase B"/>
    <property type="match status" value="1"/>
</dbReference>
<evidence type="ECO:0000259" key="1">
    <source>
        <dbReference type="Pfam" id="PF00535"/>
    </source>
</evidence>
<dbReference type="CDD" id="cd00761">
    <property type="entry name" value="Glyco_tranf_GTA_type"/>
    <property type="match status" value="1"/>
</dbReference>
<evidence type="ECO:0000313" key="3">
    <source>
        <dbReference type="EMBL" id="PAB59571.1"/>
    </source>
</evidence>
<dbReference type="InterPro" id="IPR029044">
    <property type="entry name" value="Nucleotide-diphossugar_trans"/>
</dbReference>
<evidence type="ECO:0008006" key="5">
    <source>
        <dbReference type="Google" id="ProtNLM"/>
    </source>
</evidence>
<dbReference type="EMBL" id="NIBG01000007">
    <property type="protein sequence ID" value="PAB59571.1"/>
    <property type="molecule type" value="Genomic_DNA"/>
</dbReference>
<dbReference type="Pfam" id="PF13524">
    <property type="entry name" value="Glyco_trans_1_2"/>
    <property type="match status" value="1"/>
</dbReference>
<feature type="domain" description="Spore protein YkvP/CgeB glycosyl transferase-like" evidence="2">
    <location>
        <begin position="203"/>
        <end position="319"/>
    </location>
</feature>
<evidence type="ECO:0000313" key="4">
    <source>
        <dbReference type="Proteomes" id="UP000216024"/>
    </source>
</evidence>
<dbReference type="Pfam" id="PF00535">
    <property type="entry name" value="Glycos_transf_2"/>
    <property type="match status" value="1"/>
</dbReference>
<feature type="domain" description="Glycosyltransferase 2-like" evidence="1">
    <location>
        <begin position="335"/>
        <end position="465"/>
    </location>
</feature>
<dbReference type="Proteomes" id="UP000216024">
    <property type="component" value="Unassembled WGS sequence"/>
</dbReference>
<dbReference type="OrthoDB" id="6713581at2"/>
<evidence type="ECO:0000259" key="2">
    <source>
        <dbReference type="Pfam" id="PF13524"/>
    </source>
</evidence>
<dbReference type="Gene3D" id="3.90.550.10">
    <property type="entry name" value="Spore Coat Polysaccharide Biosynthesis Protein SpsA, Chain A"/>
    <property type="match status" value="1"/>
</dbReference>
<dbReference type="InterPro" id="IPR001173">
    <property type="entry name" value="Glyco_trans_2-like"/>
</dbReference>
<sequence length="555" mass="66335">MNNINKLKVVSILDEFSYECLKYECNLIQLDIEKWKYQLINEDPDFLFVESAWLGKEGRWRHTVTGENNRMEDLINACNDMNIPTVFWNKEDPIFFENFIKTAKHFDYVFTTDEGCIERYKKILGHNNVYVLLFAAQPKLHNPIDKGKNPLGKVAFAGTWHKKHSQREKNMEMLLKPALQYGLHIYDRMYYSRFKYRYGFPDLYQPYIKKPIPYLKIASIYKKYYIFLNVNFIKSSITMFSRRVFELLACGTNVISSYSIGIEKMFSNIVTLCKTEEDVKKYLKFLLYHKELRDRLSIRGQREVFKKHTYRHRMETILEKMGLGYKKREIPGVSIIACINSPNKIENVFSNFERQNYKKKELIIILNNNSMKVEEWKKPYDHVKVFIMNERKSLGECFNFAINKARYPYISKFEDDDYYAPEFLGDLMDAFEYTDAHIVGKQTYYSYVEGSKTLAIRFPNLENQYVNSLCESAFIMKKEIWKQIKFTDMTVRTVKIFFEDCIKSGKKLYSVDRFNYVYMKSPLINEYISKIEDEEFLRKCKIIRNIDNYIKHITV</sequence>
<organism evidence="3 4">
    <name type="scientific">Anaeromicrobium sediminis</name>
    <dbReference type="NCBI Taxonomy" id="1478221"/>
    <lineage>
        <taxon>Bacteria</taxon>
        <taxon>Bacillati</taxon>
        <taxon>Bacillota</taxon>
        <taxon>Clostridia</taxon>
        <taxon>Peptostreptococcales</taxon>
        <taxon>Thermotaleaceae</taxon>
        <taxon>Anaeromicrobium</taxon>
    </lineage>
</organism>
<proteinExistence type="predicted"/>